<reference evidence="4 5" key="1">
    <citation type="submission" date="2014-07" db="EMBL/GenBank/DDBJ databases">
        <title>Draft Genome Sequences of Environmental Pseudomonas syringae strains.</title>
        <authorList>
            <person name="Baltrus D.A."/>
            <person name="Berge O."/>
            <person name="Morris C."/>
        </authorList>
    </citation>
    <scope>NUCLEOTIDE SEQUENCE [LARGE SCALE GENOMIC DNA]</scope>
    <source>
        <strain evidence="4 5">GAW0119</strain>
    </source>
</reference>
<dbReference type="EMBL" id="JPQU01000078">
    <property type="protein sequence ID" value="KFE51905.1"/>
    <property type="molecule type" value="Genomic_DNA"/>
</dbReference>
<sequence>MSPLNRYVCDRGRQCGAIGLLAAITLALAALCMLVVVDSGRLFLEKRSLQRVADVAALEAASRKGNCLVATGIDRQATTYASQSAIRNGFTPGTEGRTLATHCGSLALDSNSRRIFTADSSKTEAIQVTASHTVPRSIAAGIGAMFDSSPMPVDVQLSATAVAAAEPPLASLSIRSAALVINSTTAPLLNAVIGSMLGGNLNLSAVSWNGIANTRLNLLDYLDKLKTELNLTAVGYDEVLATHVAADKLIQVMLNVLQTSGTLDSRITLADQQVLAAAAGKTLLSLGKLISIQSGTDVAAFKADLGLLDVIQSLAQLANKQNGIAATAQVGLPGLLNLKIETKVIEPPQLSAIGDPSKINPAVPVQNDPNRIYVRTAQMRALVSVDLPVLGSGATLPLLNKVTSLVGSLTPVLNSALGLDIKGLLSSATCLLGASCMVTDFRLLNTSSPSNAGPRIDLSLSLSSAESYVTGYSCNSNTDKSLTFNTHTALVSAKLGLIDEAAAFPASTDPAAIVAKPIPVVNITTQTCTQILGILGNCSTPINFGGGGVGISFNTVDKSPLGSLSSTSITVRAPNLPEIGETPHYEAGAASRLPSTLLDGVVSGVKVDVYKAVTPTILGNVITGAASLLSAVLAELDGIVDGVLKQLLSTVVDPLLAALGVTLAPADVGSNLSCNFGQATLVI</sequence>
<organism evidence="4 5">
    <name type="scientific">Pseudomonas syringae</name>
    <dbReference type="NCBI Taxonomy" id="317"/>
    <lineage>
        <taxon>Bacteria</taxon>
        <taxon>Pseudomonadati</taxon>
        <taxon>Pseudomonadota</taxon>
        <taxon>Gammaproteobacteria</taxon>
        <taxon>Pseudomonadales</taxon>
        <taxon>Pseudomonadaceae</taxon>
        <taxon>Pseudomonas</taxon>
    </lineage>
</organism>
<feature type="domain" description="Putative Flp pilus-assembly TadG-like N-terminal" evidence="3">
    <location>
        <begin position="16"/>
        <end position="62"/>
    </location>
</feature>
<dbReference type="RefSeq" id="WP_032631085.1">
    <property type="nucleotide sequence ID" value="NZ_JPQU01000078.1"/>
</dbReference>
<dbReference type="InterPro" id="IPR018705">
    <property type="entry name" value="DUF2134_membrane"/>
</dbReference>
<evidence type="ECO:0000259" key="3">
    <source>
        <dbReference type="Pfam" id="PF13400"/>
    </source>
</evidence>
<dbReference type="OrthoDB" id="5720484at2"/>
<protein>
    <submittedName>
        <fullName evidence="4">Membrane protein</fullName>
    </submittedName>
</protein>
<evidence type="ECO:0000259" key="2">
    <source>
        <dbReference type="Pfam" id="PF09977"/>
    </source>
</evidence>
<proteinExistence type="predicted"/>
<evidence type="ECO:0000313" key="4">
    <source>
        <dbReference type="EMBL" id="KFE51905.1"/>
    </source>
</evidence>
<dbReference type="PATRIC" id="fig|317.175.peg.4696"/>
<evidence type="ECO:0000256" key="1">
    <source>
        <dbReference type="SAM" id="Phobius"/>
    </source>
</evidence>
<gene>
    <name evidence="4" type="ORF">IV01_22535</name>
</gene>
<keyword evidence="5" id="KW-1185">Reference proteome</keyword>
<dbReference type="InterPro" id="IPR028087">
    <property type="entry name" value="Tad_N"/>
</dbReference>
<keyword evidence="1" id="KW-0812">Transmembrane</keyword>
<dbReference type="AlphaFoldDB" id="A0A085V8Z2"/>
<keyword evidence="1" id="KW-1133">Transmembrane helix</keyword>
<comment type="caution">
    <text evidence="4">The sequence shown here is derived from an EMBL/GenBank/DDBJ whole genome shotgun (WGS) entry which is preliminary data.</text>
</comment>
<name>A0A085V8Z2_PSESX</name>
<evidence type="ECO:0000313" key="5">
    <source>
        <dbReference type="Proteomes" id="UP000028631"/>
    </source>
</evidence>
<keyword evidence="1" id="KW-0472">Membrane</keyword>
<feature type="domain" description="DUF2134" evidence="2">
    <location>
        <begin position="75"/>
        <end position="163"/>
    </location>
</feature>
<accession>A0A085V8Z2</accession>
<dbReference type="Pfam" id="PF09977">
    <property type="entry name" value="Tad_C"/>
    <property type="match status" value="1"/>
</dbReference>
<dbReference type="Pfam" id="PF13400">
    <property type="entry name" value="Tad"/>
    <property type="match status" value="1"/>
</dbReference>
<dbReference type="Proteomes" id="UP000028631">
    <property type="component" value="Unassembled WGS sequence"/>
</dbReference>
<feature type="transmembrane region" description="Helical" evidence="1">
    <location>
        <begin position="16"/>
        <end position="37"/>
    </location>
</feature>